<dbReference type="KEGG" id="mtea:DK419_21220"/>
<dbReference type="RefSeq" id="WP_109960850.1">
    <property type="nucleotide sequence ID" value="NZ_CP029553.1"/>
</dbReference>
<keyword evidence="2" id="KW-0808">Transferase</keyword>
<dbReference type="EMBL" id="CP029553">
    <property type="protein sequence ID" value="AWN48562.1"/>
    <property type="molecule type" value="Genomic_DNA"/>
</dbReference>
<proteinExistence type="predicted"/>
<dbReference type="OrthoDB" id="7260171at2"/>
<organism evidence="2 3">
    <name type="scientific">Methylobacterium terrae</name>
    <dbReference type="NCBI Taxonomy" id="2202827"/>
    <lineage>
        <taxon>Bacteria</taxon>
        <taxon>Pseudomonadati</taxon>
        <taxon>Pseudomonadota</taxon>
        <taxon>Alphaproteobacteria</taxon>
        <taxon>Hyphomicrobiales</taxon>
        <taxon>Methylobacteriaceae</taxon>
        <taxon>Methylobacterium</taxon>
    </lineage>
</organism>
<protein>
    <submittedName>
        <fullName evidence="2">Methyltransferase</fullName>
    </submittedName>
</protein>
<accession>A0A2U8WTL0</accession>
<sequence length="227" mass="24787">MSADATLDDKYYEAAAPRSLGERLTAAARDRIYADFLRLARPAPGTTILDIGVSDVVNDAANVLERRYPHPERITAVGLGSAEAFRAAHPAVAYQRVAADCRLPFADASFDVATSNAVLEHVGSPANQRLMLAEMLRVAHTVFLTVPHRFFPVEHHTGIPLLHYADAPFRFACRRLGKADWAEEQNLILMSRSRLAALVPPGRRARIGHTGLRLGPASSNLYLLISG</sequence>
<gene>
    <name evidence="2" type="ORF">DK419_21220</name>
</gene>
<dbReference type="Gene3D" id="3.40.50.150">
    <property type="entry name" value="Vaccinia Virus protein VP39"/>
    <property type="match status" value="1"/>
</dbReference>
<reference evidence="2 3" key="1">
    <citation type="submission" date="2018-05" db="EMBL/GenBank/DDBJ databases">
        <title>Complete Genome Sequence of Methylobacterium sp. 17Sr1-28.</title>
        <authorList>
            <person name="Srinivasan S."/>
        </authorList>
    </citation>
    <scope>NUCLEOTIDE SEQUENCE [LARGE SCALE GENOMIC DNA]</scope>
    <source>
        <strain evidence="2 3">17Sr1-28</strain>
    </source>
</reference>
<dbReference type="SUPFAM" id="SSF53335">
    <property type="entry name" value="S-adenosyl-L-methionine-dependent methyltransferases"/>
    <property type="match status" value="1"/>
</dbReference>
<dbReference type="InterPro" id="IPR029063">
    <property type="entry name" value="SAM-dependent_MTases_sf"/>
</dbReference>
<dbReference type="GO" id="GO:0008757">
    <property type="term" value="F:S-adenosylmethionine-dependent methyltransferase activity"/>
    <property type="evidence" value="ECO:0007669"/>
    <property type="project" value="InterPro"/>
</dbReference>
<dbReference type="Proteomes" id="UP000245444">
    <property type="component" value="Chromosome"/>
</dbReference>
<evidence type="ECO:0000259" key="1">
    <source>
        <dbReference type="Pfam" id="PF08241"/>
    </source>
</evidence>
<feature type="domain" description="Methyltransferase type 11" evidence="1">
    <location>
        <begin position="72"/>
        <end position="139"/>
    </location>
</feature>
<name>A0A2U8WTL0_9HYPH</name>
<keyword evidence="2" id="KW-0489">Methyltransferase</keyword>
<dbReference type="AlphaFoldDB" id="A0A2U8WTL0"/>
<evidence type="ECO:0000313" key="3">
    <source>
        <dbReference type="Proteomes" id="UP000245444"/>
    </source>
</evidence>
<dbReference type="GO" id="GO:0032259">
    <property type="term" value="P:methylation"/>
    <property type="evidence" value="ECO:0007669"/>
    <property type="project" value="UniProtKB-KW"/>
</dbReference>
<dbReference type="Pfam" id="PF08241">
    <property type="entry name" value="Methyltransf_11"/>
    <property type="match status" value="1"/>
</dbReference>
<dbReference type="InterPro" id="IPR013216">
    <property type="entry name" value="Methyltransf_11"/>
</dbReference>
<keyword evidence="3" id="KW-1185">Reference proteome</keyword>
<evidence type="ECO:0000313" key="2">
    <source>
        <dbReference type="EMBL" id="AWN48562.1"/>
    </source>
</evidence>